<feature type="transmembrane region" description="Helical" evidence="1">
    <location>
        <begin position="39"/>
        <end position="65"/>
    </location>
</feature>
<reference evidence="2 3" key="1">
    <citation type="submission" date="2019-01" db="EMBL/GenBank/DDBJ databases">
        <title>Draft genome sequences of three monokaryotic isolates of the white-rot basidiomycete fungus Dichomitus squalens.</title>
        <authorList>
            <consortium name="DOE Joint Genome Institute"/>
            <person name="Lopez S.C."/>
            <person name="Andreopoulos B."/>
            <person name="Pangilinan J."/>
            <person name="Lipzen A."/>
            <person name="Riley R."/>
            <person name="Ahrendt S."/>
            <person name="Ng V."/>
            <person name="Barry K."/>
            <person name="Daum C."/>
            <person name="Grigoriev I.V."/>
            <person name="Hilden K.S."/>
            <person name="Makela M.R."/>
            <person name="de Vries R.P."/>
        </authorList>
    </citation>
    <scope>NUCLEOTIDE SEQUENCE [LARGE SCALE GENOMIC DNA]</scope>
    <source>
        <strain evidence="2 3">CBS 464.89</strain>
    </source>
</reference>
<evidence type="ECO:0000313" key="2">
    <source>
        <dbReference type="EMBL" id="TBU65672.1"/>
    </source>
</evidence>
<feature type="transmembrane region" description="Helical" evidence="1">
    <location>
        <begin position="85"/>
        <end position="107"/>
    </location>
</feature>
<organism evidence="2 3">
    <name type="scientific">Dichomitus squalens</name>
    <dbReference type="NCBI Taxonomy" id="114155"/>
    <lineage>
        <taxon>Eukaryota</taxon>
        <taxon>Fungi</taxon>
        <taxon>Dikarya</taxon>
        <taxon>Basidiomycota</taxon>
        <taxon>Agaricomycotina</taxon>
        <taxon>Agaricomycetes</taxon>
        <taxon>Polyporales</taxon>
        <taxon>Polyporaceae</taxon>
        <taxon>Dichomitus</taxon>
    </lineage>
</organism>
<proteinExistence type="predicted"/>
<keyword evidence="3" id="KW-1185">Reference proteome</keyword>
<dbReference type="EMBL" id="ML145084">
    <property type="protein sequence ID" value="TBU65672.1"/>
    <property type="molecule type" value="Genomic_DNA"/>
</dbReference>
<dbReference type="Proteomes" id="UP000292082">
    <property type="component" value="Unassembled WGS sequence"/>
</dbReference>
<gene>
    <name evidence="2" type="ORF">BD310DRAFT_911808</name>
</gene>
<keyword evidence="1" id="KW-0812">Transmembrane</keyword>
<sequence>MYHSPQIQAYHAYFTVASQVVVGLLLVIRTYALYNGSKALLATFCAFGIVMFAATLVAMTVMVPPEPPAKILPQALGCDLSVRAAVGWIAMVCFDTMIFVLTVAKAFRMAPFWHHRLLSILFRDGHIMGLVNSGNLLTLVIGDTNRGFLTSLTNAICTTITSRMLLNLRDPELQGGTLRVGRWSISRTSQVAVAGSTASSEAKTAQAAASDCGPVCNHTTILVEPQPTGRVEV</sequence>
<evidence type="ECO:0000313" key="3">
    <source>
        <dbReference type="Proteomes" id="UP000292082"/>
    </source>
</evidence>
<evidence type="ECO:0000256" key="1">
    <source>
        <dbReference type="SAM" id="Phobius"/>
    </source>
</evidence>
<protein>
    <submittedName>
        <fullName evidence="2">Uncharacterized protein</fullName>
    </submittedName>
</protein>
<keyword evidence="1" id="KW-0472">Membrane</keyword>
<keyword evidence="1" id="KW-1133">Transmembrane helix</keyword>
<accession>A0A4Q9QCZ9</accession>
<dbReference type="STRING" id="114155.A0A4Q9QCZ9"/>
<name>A0A4Q9QCZ9_9APHY</name>
<dbReference type="AlphaFoldDB" id="A0A4Q9QCZ9"/>
<feature type="transmembrane region" description="Helical" evidence="1">
    <location>
        <begin position="12"/>
        <end position="32"/>
    </location>
</feature>